<dbReference type="GO" id="GO:0005737">
    <property type="term" value="C:cytoplasm"/>
    <property type="evidence" value="ECO:0007669"/>
    <property type="project" value="UniProtKB-SubCell"/>
</dbReference>
<name>A0A1M7HN87_9FIRM</name>
<evidence type="ECO:0000256" key="2">
    <source>
        <dbReference type="ARBA" id="ARBA00009008"/>
    </source>
</evidence>
<comment type="subcellular location">
    <subcellularLocation>
        <location evidence="1">Cytoplasm</location>
    </subcellularLocation>
</comment>
<reference evidence="10 12" key="2">
    <citation type="submission" date="2019-03" db="EMBL/GenBank/DDBJ databases">
        <title>Deep subsurface shale carbon reservoir microbial communities from Ohio and West Virginia, USA.</title>
        <authorList>
            <person name="Wrighton K."/>
        </authorList>
    </citation>
    <scope>NUCLEOTIDE SEQUENCE [LARGE SCALE GENOMIC DNA]</scope>
    <source>
        <strain evidence="10 12">UTICA-S4D12</strain>
    </source>
</reference>
<evidence type="ECO:0000256" key="1">
    <source>
        <dbReference type="ARBA" id="ARBA00004496"/>
    </source>
</evidence>
<dbReference type="PANTHER" id="PTHR35794:SF2">
    <property type="entry name" value="CELL DIVISION PROTEIN DIVIVA"/>
    <property type="match status" value="1"/>
</dbReference>
<dbReference type="EMBL" id="QICM01000002">
    <property type="protein sequence ID" value="PXV69979.1"/>
    <property type="molecule type" value="Genomic_DNA"/>
</dbReference>
<dbReference type="Gene3D" id="6.10.250.660">
    <property type="match status" value="1"/>
</dbReference>
<evidence type="ECO:0000256" key="7">
    <source>
        <dbReference type="SAM" id="Coils"/>
    </source>
</evidence>
<evidence type="ECO:0000313" key="12">
    <source>
        <dbReference type="Proteomes" id="UP000295758"/>
    </source>
</evidence>
<accession>A0A1M7HN87</accession>
<dbReference type="InterPro" id="IPR019933">
    <property type="entry name" value="DivIVA_domain"/>
</dbReference>
<dbReference type="PANTHER" id="PTHR35794">
    <property type="entry name" value="CELL DIVISION PROTEIN DIVIVA"/>
    <property type="match status" value="1"/>
</dbReference>
<feature type="region of interest" description="Disordered" evidence="8">
    <location>
        <begin position="170"/>
        <end position="192"/>
    </location>
</feature>
<keyword evidence="4 9" id="KW-0132">Cell division</keyword>
<evidence type="ECO:0000313" key="10">
    <source>
        <dbReference type="EMBL" id="TDS33093.1"/>
    </source>
</evidence>
<keyword evidence="3" id="KW-0963">Cytoplasm</keyword>
<evidence type="ECO:0000256" key="4">
    <source>
        <dbReference type="ARBA" id="ARBA00022618"/>
    </source>
</evidence>
<dbReference type="InterPro" id="IPR007793">
    <property type="entry name" value="DivIVA_fam"/>
</dbReference>
<dbReference type="STRING" id="54121.SAMN04515653_104185"/>
<organism evidence="9 11">
    <name type="scientific">Halanaerobium congolense</name>
    <dbReference type="NCBI Taxonomy" id="54121"/>
    <lineage>
        <taxon>Bacteria</taxon>
        <taxon>Bacillati</taxon>
        <taxon>Bacillota</taxon>
        <taxon>Clostridia</taxon>
        <taxon>Halanaerobiales</taxon>
        <taxon>Halanaerobiaceae</taxon>
        <taxon>Halanaerobium</taxon>
    </lineage>
</organism>
<evidence type="ECO:0000256" key="8">
    <source>
        <dbReference type="SAM" id="MobiDB-lite"/>
    </source>
</evidence>
<dbReference type="NCBIfam" id="TIGR03544">
    <property type="entry name" value="DivI1A_domain"/>
    <property type="match status" value="1"/>
</dbReference>
<keyword evidence="5 7" id="KW-0175">Coiled coil</keyword>
<keyword evidence="6" id="KW-0131">Cell cycle</keyword>
<comment type="caution">
    <text evidence="9">The sequence shown here is derived from an EMBL/GenBank/DDBJ whole genome shotgun (WGS) entry which is preliminary data.</text>
</comment>
<comment type="similarity">
    <text evidence="2">Belongs to the DivIVA family.</text>
</comment>
<reference evidence="9 11" key="1">
    <citation type="submission" date="2018-04" db="EMBL/GenBank/DDBJ databases">
        <title>Subsurface microbial communities from deep shales in Ohio and West Virginia, USA.</title>
        <authorList>
            <person name="Wrighton K."/>
        </authorList>
    </citation>
    <scope>NUCLEOTIDE SEQUENCE [LARGE SCALE GENOMIC DNA]</scope>
    <source>
        <strain evidence="9 11">MSL28</strain>
    </source>
</reference>
<dbReference type="Proteomes" id="UP000247389">
    <property type="component" value="Unassembled WGS sequence"/>
</dbReference>
<feature type="coiled-coil region" evidence="7">
    <location>
        <begin position="29"/>
        <end position="77"/>
    </location>
</feature>
<dbReference type="EMBL" id="SOAA01000005">
    <property type="protein sequence ID" value="TDS33093.1"/>
    <property type="molecule type" value="Genomic_DNA"/>
</dbReference>
<dbReference type="AlphaFoldDB" id="A0A1M7HN87"/>
<gene>
    <name evidence="10" type="ORF">BY453_105102</name>
    <name evidence="9" type="ORF">C8C78_102109</name>
</gene>
<evidence type="ECO:0000313" key="9">
    <source>
        <dbReference type="EMBL" id="PXV69979.1"/>
    </source>
</evidence>
<proteinExistence type="inferred from homology"/>
<protein>
    <submittedName>
        <fullName evidence="9">Cell division initiation protein</fullName>
    </submittedName>
</protein>
<dbReference type="RefSeq" id="WP_073156214.1">
    <property type="nucleotide sequence ID" value="NZ_FNDF01000020.1"/>
</dbReference>
<sequence>MKLNPLDIYNKEFKKSTFGYNTTQVDEFLDDVGVAYERLLKDLNNLQDENRALKEKIEDFEAMEDQLQNTLNSMQNTISDRIEQADNEARMIVKEARLKAKKIKENAHDEVLSEKRKLEQLREQRNFFKIRFQTLLESHLEMLKEDDQQYLGTDLDDFNDASDFELDLDKEADNNYKLENDFANKDESSQNN</sequence>
<evidence type="ECO:0000256" key="6">
    <source>
        <dbReference type="ARBA" id="ARBA00023306"/>
    </source>
</evidence>
<dbReference type="GO" id="GO:0051301">
    <property type="term" value="P:cell division"/>
    <property type="evidence" value="ECO:0007669"/>
    <property type="project" value="UniProtKB-KW"/>
</dbReference>
<dbReference type="Pfam" id="PF05103">
    <property type="entry name" value="DivIVA"/>
    <property type="match status" value="1"/>
</dbReference>
<evidence type="ECO:0000313" key="11">
    <source>
        <dbReference type="Proteomes" id="UP000247389"/>
    </source>
</evidence>
<evidence type="ECO:0000256" key="3">
    <source>
        <dbReference type="ARBA" id="ARBA00022490"/>
    </source>
</evidence>
<dbReference type="Proteomes" id="UP000295758">
    <property type="component" value="Unassembled WGS sequence"/>
</dbReference>
<dbReference type="OrthoDB" id="9815492at2"/>
<evidence type="ECO:0000256" key="5">
    <source>
        <dbReference type="ARBA" id="ARBA00023054"/>
    </source>
</evidence>